<dbReference type="GO" id="GO:0006355">
    <property type="term" value="P:regulation of DNA-templated transcription"/>
    <property type="evidence" value="ECO:0007669"/>
    <property type="project" value="InterPro"/>
</dbReference>
<dbReference type="RefSeq" id="WP_135284639.1">
    <property type="nucleotide sequence ID" value="NZ_SMLL01000003.1"/>
</dbReference>
<dbReference type="SMART" id="SM00421">
    <property type="entry name" value="HTH_LUXR"/>
    <property type="match status" value="1"/>
</dbReference>
<evidence type="ECO:0000256" key="1">
    <source>
        <dbReference type="ARBA" id="ARBA00022553"/>
    </source>
</evidence>
<dbReference type="InterPro" id="IPR011006">
    <property type="entry name" value="CheY-like_superfamily"/>
</dbReference>
<evidence type="ECO:0000256" key="2">
    <source>
        <dbReference type="ARBA" id="ARBA00023125"/>
    </source>
</evidence>
<keyword evidence="2" id="KW-0238">DNA-binding</keyword>
<accession>A0A4Z0BR87</accession>
<evidence type="ECO:0000313" key="6">
    <source>
        <dbReference type="EMBL" id="TFZ01341.1"/>
    </source>
</evidence>
<dbReference type="PANTHER" id="PTHR45566">
    <property type="entry name" value="HTH-TYPE TRANSCRIPTIONAL REGULATOR YHJB-RELATED"/>
    <property type="match status" value="1"/>
</dbReference>
<dbReference type="OrthoDB" id="3374006at2"/>
<dbReference type="CDD" id="cd06170">
    <property type="entry name" value="LuxR_C_like"/>
    <property type="match status" value="1"/>
</dbReference>
<comment type="caution">
    <text evidence="6">The sequence shown here is derived from an EMBL/GenBank/DDBJ whole genome shotgun (WGS) entry which is preliminary data.</text>
</comment>
<dbReference type="PANTHER" id="PTHR45566:SF1">
    <property type="entry name" value="HTH-TYPE TRANSCRIPTIONAL REGULATOR YHJB-RELATED"/>
    <property type="match status" value="1"/>
</dbReference>
<dbReference type="GO" id="GO:0000160">
    <property type="term" value="P:phosphorelay signal transduction system"/>
    <property type="evidence" value="ECO:0007669"/>
    <property type="project" value="InterPro"/>
</dbReference>
<dbReference type="Gene3D" id="1.10.10.10">
    <property type="entry name" value="Winged helix-like DNA-binding domain superfamily/Winged helix DNA-binding domain"/>
    <property type="match status" value="1"/>
</dbReference>
<organism evidence="6 7">
    <name type="scientific">Ramlibacter rhizophilus</name>
    <dbReference type="NCBI Taxonomy" id="1781167"/>
    <lineage>
        <taxon>Bacteria</taxon>
        <taxon>Pseudomonadati</taxon>
        <taxon>Pseudomonadota</taxon>
        <taxon>Betaproteobacteria</taxon>
        <taxon>Burkholderiales</taxon>
        <taxon>Comamonadaceae</taxon>
        <taxon>Ramlibacter</taxon>
    </lineage>
</organism>
<dbReference type="PROSITE" id="PS50110">
    <property type="entry name" value="RESPONSE_REGULATORY"/>
    <property type="match status" value="1"/>
</dbReference>
<dbReference type="PRINTS" id="PR00038">
    <property type="entry name" value="HTHLUXR"/>
</dbReference>
<feature type="domain" description="Response regulatory" evidence="5">
    <location>
        <begin position="2"/>
        <end position="119"/>
    </location>
</feature>
<feature type="domain" description="HTH luxR-type" evidence="4">
    <location>
        <begin position="128"/>
        <end position="193"/>
    </location>
</feature>
<dbReference type="InterPro" id="IPR001789">
    <property type="entry name" value="Sig_transdc_resp-reg_receiver"/>
</dbReference>
<reference evidence="6 7" key="1">
    <citation type="submission" date="2019-03" db="EMBL/GenBank/DDBJ databases">
        <title>Ramlibacter rhizophilus CCTCC AB2015357, whole genome shotgun sequence.</title>
        <authorList>
            <person name="Zhang X."/>
            <person name="Feng G."/>
            <person name="Zhu H."/>
        </authorList>
    </citation>
    <scope>NUCLEOTIDE SEQUENCE [LARGE SCALE GENOMIC DNA]</scope>
    <source>
        <strain evidence="6 7">CCTCC AB2015357</strain>
    </source>
</reference>
<feature type="modified residue" description="4-aspartylphosphate" evidence="3">
    <location>
        <position position="54"/>
    </location>
</feature>
<keyword evidence="1 3" id="KW-0597">Phosphoprotein</keyword>
<dbReference type="SMART" id="SM00448">
    <property type="entry name" value="REC"/>
    <property type="match status" value="1"/>
</dbReference>
<evidence type="ECO:0000259" key="5">
    <source>
        <dbReference type="PROSITE" id="PS50110"/>
    </source>
</evidence>
<dbReference type="InterPro" id="IPR000792">
    <property type="entry name" value="Tscrpt_reg_LuxR_C"/>
</dbReference>
<dbReference type="Pfam" id="PF00196">
    <property type="entry name" value="GerE"/>
    <property type="match status" value="1"/>
</dbReference>
<dbReference type="InterPro" id="IPR016032">
    <property type="entry name" value="Sig_transdc_resp-reg_C-effctor"/>
</dbReference>
<dbReference type="PROSITE" id="PS50043">
    <property type="entry name" value="HTH_LUXR_2"/>
    <property type="match status" value="1"/>
</dbReference>
<keyword evidence="7" id="KW-1185">Reference proteome</keyword>
<dbReference type="SUPFAM" id="SSF46894">
    <property type="entry name" value="C-terminal effector domain of the bipartite response regulators"/>
    <property type="match status" value="1"/>
</dbReference>
<dbReference type="InterPro" id="IPR051015">
    <property type="entry name" value="EvgA-like"/>
</dbReference>
<name>A0A4Z0BR87_9BURK</name>
<dbReference type="CDD" id="cd17535">
    <property type="entry name" value="REC_NarL-like"/>
    <property type="match status" value="1"/>
</dbReference>
<evidence type="ECO:0000259" key="4">
    <source>
        <dbReference type="PROSITE" id="PS50043"/>
    </source>
</evidence>
<evidence type="ECO:0000313" key="7">
    <source>
        <dbReference type="Proteomes" id="UP000297564"/>
    </source>
</evidence>
<sequence length="197" mass="21430">MNLFVIDDHPLMREAVVMLLRRLRPGANVVELDRIGGLDAAVRTHGAPDLICLDLKLPDTTGTSGVHEIKNLFPGTPLAVISATPAADAEELCVDAGADIYIEKSAGAGEIGNALRALMAADGQFEELAPTDNKLSKRQKQLIVMLDRGLSNREIADELGISEHTVKVHLWRLFRRLGVKSRTQTIHYARVHGLLAS</sequence>
<proteinExistence type="predicted"/>
<dbReference type="EMBL" id="SMLL01000003">
    <property type="protein sequence ID" value="TFZ01341.1"/>
    <property type="molecule type" value="Genomic_DNA"/>
</dbReference>
<dbReference type="InterPro" id="IPR036388">
    <property type="entry name" value="WH-like_DNA-bd_sf"/>
</dbReference>
<dbReference type="GO" id="GO:0003677">
    <property type="term" value="F:DNA binding"/>
    <property type="evidence" value="ECO:0007669"/>
    <property type="project" value="UniProtKB-KW"/>
</dbReference>
<dbReference type="Proteomes" id="UP000297564">
    <property type="component" value="Unassembled WGS sequence"/>
</dbReference>
<dbReference type="InterPro" id="IPR058245">
    <property type="entry name" value="NreC/VraR/RcsB-like_REC"/>
</dbReference>
<dbReference type="Gene3D" id="3.40.50.2300">
    <property type="match status" value="1"/>
</dbReference>
<dbReference type="AlphaFoldDB" id="A0A4Z0BR87"/>
<gene>
    <name evidence="6" type="ORF">EZ242_08140</name>
</gene>
<protein>
    <submittedName>
        <fullName evidence="6">Response regulator transcription factor</fullName>
    </submittedName>
</protein>
<evidence type="ECO:0000256" key="3">
    <source>
        <dbReference type="PROSITE-ProRule" id="PRU00169"/>
    </source>
</evidence>
<dbReference type="SUPFAM" id="SSF52172">
    <property type="entry name" value="CheY-like"/>
    <property type="match status" value="1"/>
</dbReference>
<dbReference type="Pfam" id="PF00072">
    <property type="entry name" value="Response_reg"/>
    <property type="match status" value="1"/>
</dbReference>
<dbReference type="PROSITE" id="PS00622">
    <property type="entry name" value="HTH_LUXR_1"/>
    <property type="match status" value="1"/>
</dbReference>